<proteinExistence type="predicted"/>
<evidence type="ECO:0000313" key="2">
    <source>
        <dbReference type="Proteomes" id="UP001629744"/>
    </source>
</evidence>
<gene>
    <name evidence="1" type="ORF">ABEU19_004674</name>
</gene>
<dbReference type="Proteomes" id="UP001629744">
    <property type="component" value="Unassembled WGS sequence"/>
</dbReference>
<dbReference type="RefSeq" id="WP_408587362.1">
    <property type="nucleotide sequence ID" value="NZ_JBDLNU010000006.1"/>
</dbReference>
<accession>A0ABW9G2A8</accession>
<dbReference type="EMBL" id="JBDLNU010000006">
    <property type="protein sequence ID" value="MFM1731123.1"/>
    <property type="molecule type" value="Genomic_DNA"/>
</dbReference>
<sequence>MANQRSQLILNYPKLDERVNLLFEDMSSSRALRESFLRDPTGVVWASVFGGDPATVRTKLSNANKLLYCFLADPGMRQWADEYSAQLAQQFQHLHDIRNPIERKREFLLQVDRSQVARDFAAALVRVGGPELQTAVVDNEGSIDPVGPLAAVAGPVVAAVPVLVVAYVGLFIAVETEFAVHQHNAIWGPEPGP</sequence>
<keyword evidence="2" id="KW-1185">Reference proteome</keyword>
<reference evidence="1 2" key="1">
    <citation type="submission" date="2023-11" db="EMBL/GenBank/DDBJ databases">
        <authorList>
            <person name="Val-Calvo J."/>
            <person name="Scortti M."/>
            <person name="Vazquez-Boland J."/>
        </authorList>
    </citation>
    <scope>NUCLEOTIDE SEQUENCE [LARGE SCALE GENOMIC DNA]</scope>
    <source>
        <strain evidence="1 2">DSM 46662</strain>
    </source>
</reference>
<protein>
    <submittedName>
        <fullName evidence="1">Uncharacterized protein</fullName>
    </submittedName>
</protein>
<evidence type="ECO:0000313" key="1">
    <source>
        <dbReference type="EMBL" id="MFM1731123.1"/>
    </source>
</evidence>
<name>A0ABW9G2A8_9NOCA</name>
<comment type="caution">
    <text evidence="1">The sequence shown here is derived from an EMBL/GenBank/DDBJ whole genome shotgun (WGS) entry which is preliminary data.</text>
</comment>
<organism evidence="1 2">
    <name type="scientific">Prescottella soli</name>
    <dbReference type="NCBI Taxonomy" id="1543852"/>
    <lineage>
        <taxon>Bacteria</taxon>
        <taxon>Bacillati</taxon>
        <taxon>Actinomycetota</taxon>
        <taxon>Actinomycetes</taxon>
        <taxon>Mycobacteriales</taxon>
        <taxon>Nocardiaceae</taxon>
        <taxon>Prescottella</taxon>
    </lineage>
</organism>
<feature type="non-terminal residue" evidence="1">
    <location>
        <position position="193"/>
    </location>
</feature>